<comment type="caution">
    <text evidence="5">The sequence shown here is derived from an EMBL/GenBank/DDBJ whole genome shotgun (WGS) entry which is preliminary data.</text>
</comment>
<dbReference type="GO" id="GO:0000976">
    <property type="term" value="F:transcription cis-regulatory region binding"/>
    <property type="evidence" value="ECO:0007669"/>
    <property type="project" value="TreeGrafter"/>
</dbReference>
<dbReference type="Proteomes" id="UP000051845">
    <property type="component" value="Unassembled WGS sequence"/>
</dbReference>
<dbReference type="Pfam" id="PF13377">
    <property type="entry name" value="Peripla_BP_3"/>
    <property type="match status" value="1"/>
</dbReference>
<dbReference type="InterPro" id="IPR010982">
    <property type="entry name" value="Lambda_DNA-bd_dom_sf"/>
</dbReference>
<evidence type="ECO:0000313" key="5">
    <source>
        <dbReference type="EMBL" id="KRM75071.1"/>
    </source>
</evidence>
<proteinExistence type="predicted"/>
<dbReference type="Pfam" id="PF00356">
    <property type="entry name" value="LacI"/>
    <property type="match status" value="1"/>
</dbReference>
<dbReference type="InterPro" id="IPR000843">
    <property type="entry name" value="HTH_LacI"/>
</dbReference>
<evidence type="ECO:0000259" key="4">
    <source>
        <dbReference type="PROSITE" id="PS50932"/>
    </source>
</evidence>
<dbReference type="GO" id="GO:0003700">
    <property type="term" value="F:DNA-binding transcription factor activity"/>
    <property type="evidence" value="ECO:0007669"/>
    <property type="project" value="TreeGrafter"/>
</dbReference>
<dbReference type="PROSITE" id="PS00356">
    <property type="entry name" value="HTH_LACI_1"/>
    <property type="match status" value="1"/>
</dbReference>
<dbReference type="EMBL" id="AYYR01000059">
    <property type="protein sequence ID" value="KRM75071.1"/>
    <property type="molecule type" value="Genomic_DNA"/>
</dbReference>
<dbReference type="PROSITE" id="PS50932">
    <property type="entry name" value="HTH_LACI_2"/>
    <property type="match status" value="1"/>
</dbReference>
<dbReference type="PATRIC" id="fig|1423733.4.peg.2719"/>
<dbReference type="SMART" id="SM00354">
    <property type="entry name" value="HTH_LACI"/>
    <property type="match status" value="1"/>
</dbReference>
<dbReference type="InterPro" id="IPR025997">
    <property type="entry name" value="SBP_2_dom"/>
</dbReference>
<dbReference type="SUPFAM" id="SSF47413">
    <property type="entry name" value="lambda repressor-like DNA-binding domains"/>
    <property type="match status" value="1"/>
</dbReference>
<dbReference type="STRING" id="33960.TY91_09315"/>
<dbReference type="PANTHER" id="PTHR30146:SF154">
    <property type="entry name" value="TRANSCRIPTION REGULATOR, MEMBER OF GALR FAMILY"/>
    <property type="match status" value="1"/>
</dbReference>
<dbReference type="Pfam" id="PF13407">
    <property type="entry name" value="Peripla_BP_4"/>
    <property type="match status" value="1"/>
</dbReference>
<accession>A0A0R2B6R6</accession>
<name>A0A0R2B6R6_SECCO</name>
<dbReference type="PANTHER" id="PTHR30146">
    <property type="entry name" value="LACI-RELATED TRANSCRIPTIONAL REPRESSOR"/>
    <property type="match status" value="1"/>
</dbReference>
<dbReference type="SUPFAM" id="SSF53822">
    <property type="entry name" value="Periplasmic binding protein-like I"/>
    <property type="match status" value="1"/>
</dbReference>
<evidence type="ECO:0000313" key="6">
    <source>
        <dbReference type="Proteomes" id="UP000051845"/>
    </source>
</evidence>
<keyword evidence="3" id="KW-0804">Transcription</keyword>
<keyword evidence="1" id="KW-0805">Transcription regulation</keyword>
<dbReference type="Gene3D" id="1.10.260.40">
    <property type="entry name" value="lambda repressor-like DNA-binding domains"/>
    <property type="match status" value="1"/>
</dbReference>
<evidence type="ECO:0000256" key="3">
    <source>
        <dbReference type="ARBA" id="ARBA00023163"/>
    </source>
</evidence>
<reference evidence="5 6" key="1">
    <citation type="journal article" date="2015" name="Genome Announc.">
        <title>Expanding the biotechnology potential of lactobacilli through comparative genomics of 213 strains and associated genera.</title>
        <authorList>
            <person name="Sun Z."/>
            <person name="Harris H.M."/>
            <person name="McCann A."/>
            <person name="Guo C."/>
            <person name="Argimon S."/>
            <person name="Zhang W."/>
            <person name="Yang X."/>
            <person name="Jeffery I.B."/>
            <person name="Cooney J.C."/>
            <person name="Kagawa T.F."/>
            <person name="Liu W."/>
            <person name="Song Y."/>
            <person name="Salvetti E."/>
            <person name="Wrobel A."/>
            <person name="Rasinkangas P."/>
            <person name="Parkhill J."/>
            <person name="Rea M.C."/>
            <person name="O'Sullivan O."/>
            <person name="Ritari J."/>
            <person name="Douillard F.P."/>
            <person name="Paul Ross R."/>
            <person name="Yang R."/>
            <person name="Briner A.E."/>
            <person name="Felis G.E."/>
            <person name="de Vos W.M."/>
            <person name="Barrangou R."/>
            <person name="Klaenhammer T.R."/>
            <person name="Caufield P.W."/>
            <person name="Cui Y."/>
            <person name="Zhang H."/>
            <person name="O'Toole P.W."/>
        </authorList>
    </citation>
    <scope>NUCLEOTIDE SEQUENCE [LARGE SCALE GENOMIC DNA]</scope>
    <source>
        <strain evidence="5 6">DSM 20515</strain>
    </source>
</reference>
<dbReference type="InterPro" id="IPR028082">
    <property type="entry name" value="Peripla_BP_I"/>
</dbReference>
<dbReference type="Gene3D" id="3.40.50.2300">
    <property type="match status" value="2"/>
</dbReference>
<keyword evidence="2" id="KW-0238">DNA-binding</keyword>
<gene>
    <name evidence="5" type="ORF">FC82_GL002602</name>
</gene>
<feature type="domain" description="HTH lacI-type" evidence="4">
    <location>
        <begin position="4"/>
        <end position="59"/>
    </location>
</feature>
<dbReference type="CDD" id="cd06283">
    <property type="entry name" value="PBP1_RegR_EndR_KdgR-like"/>
    <property type="match status" value="1"/>
</dbReference>
<evidence type="ECO:0000256" key="2">
    <source>
        <dbReference type="ARBA" id="ARBA00023125"/>
    </source>
</evidence>
<organism evidence="5 6">
    <name type="scientific">Secundilactobacillus collinoides DSM 20515 = JCM 1123</name>
    <dbReference type="NCBI Taxonomy" id="1423733"/>
    <lineage>
        <taxon>Bacteria</taxon>
        <taxon>Bacillati</taxon>
        <taxon>Bacillota</taxon>
        <taxon>Bacilli</taxon>
        <taxon>Lactobacillales</taxon>
        <taxon>Lactobacillaceae</taxon>
        <taxon>Secundilactobacillus</taxon>
    </lineage>
</organism>
<dbReference type="RefSeq" id="WP_056996964.1">
    <property type="nucleotide sequence ID" value="NZ_AYYR01000059.1"/>
</dbReference>
<dbReference type="AlphaFoldDB" id="A0A0R2B6R6"/>
<sequence>MDKFTIKDIAKLADVSTATVSNYLNSNYAKMSSTTQKKLAGIIDKTNYHPSTTARNLAKNENKTIGVSVADITNPFTSPVISGISEKCEQYGYKMVFTNSNNDEQREIENINRLREDEVAGLIIDPVNPNNNIYNQLSNSFTVIVDRQSQRSIIDTIITDNMKSVQKMTSKMLSKNYTDLYFVTWPLDGISTRLNRYAGFNKATGYSDNEHLVTIPYNYDSSKDTSLEKRIKIILRDPDKKVGFFTMNSRVLQEFLKATQKMSYTYPRDFGVATYEEFDWMQLMKPAISCIRQDSFAIGCEAMELLKDKLGTSYNSEPSPKVKTIATQLIIRDSF</sequence>
<protein>
    <submittedName>
        <fullName evidence="5">Transcriptional regulator, laci family</fullName>
    </submittedName>
</protein>
<dbReference type="InterPro" id="IPR046335">
    <property type="entry name" value="LacI/GalR-like_sensor"/>
</dbReference>
<dbReference type="CDD" id="cd01392">
    <property type="entry name" value="HTH_LacI"/>
    <property type="match status" value="1"/>
</dbReference>
<evidence type="ECO:0000256" key="1">
    <source>
        <dbReference type="ARBA" id="ARBA00023015"/>
    </source>
</evidence>